<protein>
    <recommendedName>
        <fullName evidence="3">mannose-1-phosphate guanylyltransferase</fullName>
        <ecNumber evidence="3">2.7.7.13</ecNumber>
    </recommendedName>
</protein>
<dbReference type="Pfam" id="PF00483">
    <property type="entry name" value="NTP_transferase"/>
    <property type="match status" value="1"/>
</dbReference>
<keyword evidence="4" id="KW-0808">Transferase</keyword>
<evidence type="ECO:0000313" key="8">
    <source>
        <dbReference type="EMBL" id="VEL11746.1"/>
    </source>
</evidence>
<comment type="caution">
    <text evidence="8">The sequence shown here is derived from an EMBL/GenBank/DDBJ whole genome shotgun (WGS) entry which is preliminary data.</text>
</comment>
<dbReference type="EC" id="2.7.7.13" evidence="3"/>
<dbReference type="PANTHER" id="PTHR22572">
    <property type="entry name" value="SUGAR-1-PHOSPHATE GUANYL TRANSFERASE"/>
    <property type="match status" value="1"/>
</dbReference>
<dbReference type="GO" id="GO:0005525">
    <property type="term" value="F:GTP binding"/>
    <property type="evidence" value="ECO:0007669"/>
    <property type="project" value="UniProtKB-KW"/>
</dbReference>
<dbReference type="AlphaFoldDB" id="A0A448WHB9"/>
<dbReference type="GO" id="GO:0009298">
    <property type="term" value="P:GDP-mannose biosynthetic process"/>
    <property type="evidence" value="ECO:0007669"/>
    <property type="project" value="InterPro"/>
</dbReference>
<dbReference type="OrthoDB" id="1733332at2759"/>
<name>A0A448WHB9_9PLAT</name>
<accession>A0A448WHB9</accession>
<keyword evidence="9" id="KW-1185">Reference proteome</keyword>
<sequence length="279" mass="31462">MQDMKALILIGGYGTRLRPLTLSVPKPLVEFCNRPMLVHQLEALFEVGITKVILAINREASSLEEYIRGILNTVIQDNPVEVCFSYEDEPLGTAGPLAQAASLINEDEEPFFVLNSDIICNYPFKKMLEFHLQHGHEGTMAVTKVEEPSKYGAVVHNDKTGLIKQFVEKPNEYIANRVNAGLYIFNPAILKRISLRPTSIELETFPQMVSDDELYCIEFSGFWMDVGQPADYLLGMRLYLGYLYESKSQKLTNRSSIIGNVLIVSIFLINSSIFINCLI</sequence>
<gene>
    <name evidence="8" type="ORF">PXEA_LOCUS5186</name>
</gene>
<dbReference type="InterPro" id="IPR045233">
    <property type="entry name" value="GMPPB_N"/>
</dbReference>
<dbReference type="InterPro" id="IPR029044">
    <property type="entry name" value="Nucleotide-diphossugar_trans"/>
</dbReference>
<proteinExistence type="inferred from homology"/>
<comment type="similarity">
    <text evidence="2">Belongs to the transferase hexapeptide repeat family.</text>
</comment>
<evidence type="ECO:0000256" key="5">
    <source>
        <dbReference type="ARBA" id="ARBA00023134"/>
    </source>
</evidence>
<evidence type="ECO:0000256" key="3">
    <source>
        <dbReference type="ARBA" id="ARBA00012387"/>
    </source>
</evidence>
<feature type="domain" description="Nucleotidyl transferase" evidence="7">
    <location>
        <begin position="5"/>
        <end position="234"/>
    </location>
</feature>
<keyword evidence="6" id="KW-1133">Transmembrane helix</keyword>
<evidence type="ECO:0000256" key="2">
    <source>
        <dbReference type="ARBA" id="ARBA00007274"/>
    </source>
</evidence>
<dbReference type="FunFam" id="3.90.550.10:FF:000013">
    <property type="entry name" value="mannose-1-phosphate guanyltransferase beta"/>
    <property type="match status" value="1"/>
</dbReference>
<feature type="transmembrane region" description="Helical" evidence="6">
    <location>
        <begin position="257"/>
        <end position="278"/>
    </location>
</feature>
<evidence type="ECO:0000256" key="4">
    <source>
        <dbReference type="ARBA" id="ARBA00022679"/>
    </source>
</evidence>
<dbReference type="InterPro" id="IPR050486">
    <property type="entry name" value="Mannose-1P_guanyltransferase"/>
</dbReference>
<dbReference type="Proteomes" id="UP000784294">
    <property type="component" value="Unassembled WGS sequence"/>
</dbReference>
<evidence type="ECO:0000259" key="7">
    <source>
        <dbReference type="Pfam" id="PF00483"/>
    </source>
</evidence>
<keyword evidence="5" id="KW-0342">GTP-binding</keyword>
<dbReference type="EMBL" id="CAAALY010012718">
    <property type="protein sequence ID" value="VEL11746.1"/>
    <property type="molecule type" value="Genomic_DNA"/>
</dbReference>
<dbReference type="SUPFAM" id="SSF53448">
    <property type="entry name" value="Nucleotide-diphospho-sugar transferases"/>
    <property type="match status" value="1"/>
</dbReference>
<dbReference type="InterPro" id="IPR005835">
    <property type="entry name" value="NTP_transferase_dom"/>
</dbReference>
<keyword evidence="6" id="KW-0472">Membrane</keyword>
<organism evidence="8 9">
    <name type="scientific">Protopolystoma xenopodis</name>
    <dbReference type="NCBI Taxonomy" id="117903"/>
    <lineage>
        <taxon>Eukaryota</taxon>
        <taxon>Metazoa</taxon>
        <taxon>Spiralia</taxon>
        <taxon>Lophotrochozoa</taxon>
        <taxon>Platyhelminthes</taxon>
        <taxon>Monogenea</taxon>
        <taxon>Polyopisthocotylea</taxon>
        <taxon>Polystomatidea</taxon>
        <taxon>Polystomatidae</taxon>
        <taxon>Protopolystoma</taxon>
    </lineage>
</organism>
<reference evidence="8" key="1">
    <citation type="submission" date="2018-11" db="EMBL/GenBank/DDBJ databases">
        <authorList>
            <consortium name="Pathogen Informatics"/>
        </authorList>
    </citation>
    <scope>NUCLEOTIDE SEQUENCE</scope>
</reference>
<comment type="pathway">
    <text evidence="1">Nucleotide-sugar biosynthesis; GDP-alpha-D-mannose biosynthesis; GDP-alpha-D-mannose from alpha-D-mannose 1-phosphate (GTP route): step 1/1.</text>
</comment>
<keyword evidence="6" id="KW-0812">Transmembrane</keyword>
<evidence type="ECO:0000256" key="1">
    <source>
        <dbReference type="ARBA" id="ARBA00004823"/>
    </source>
</evidence>
<keyword evidence="5" id="KW-0547">Nucleotide-binding</keyword>
<dbReference type="Gene3D" id="3.90.550.10">
    <property type="entry name" value="Spore Coat Polysaccharide Biosynthesis Protein SpsA, Chain A"/>
    <property type="match status" value="1"/>
</dbReference>
<evidence type="ECO:0000313" key="9">
    <source>
        <dbReference type="Proteomes" id="UP000784294"/>
    </source>
</evidence>
<evidence type="ECO:0000256" key="6">
    <source>
        <dbReference type="SAM" id="Phobius"/>
    </source>
</evidence>
<dbReference type="GO" id="GO:0004475">
    <property type="term" value="F:mannose-1-phosphate guanylyltransferase (GTP) activity"/>
    <property type="evidence" value="ECO:0007669"/>
    <property type="project" value="UniProtKB-EC"/>
</dbReference>
<dbReference type="CDD" id="cd06425">
    <property type="entry name" value="M1P_guanylylT_B_like_N"/>
    <property type="match status" value="1"/>
</dbReference>